<name>A0ABW0PQG2_9BURK</name>
<dbReference type="Proteomes" id="UP001596031">
    <property type="component" value="Unassembled WGS sequence"/>
</dbReference>
<protein>
    <submittedName>
        <fullName evidence="2">Uncharacterized protein</fullName>
    </submittedName>
</protein>
<evidence type="ECO:0000256" key="1">
    <source>
        <dbReference type="SAM" id="MobiDB-lite"/>
    </source>
</evidence>
<comment type="caution">
    <text evidence="2">The sequence shown here is derived from an EMBL/GenBank/DDBJ whole genome shotgun (WGS) entry which is preliminary data.</text>
</comment>
<sequence length="60" mass="6656">MSATTMHPPKHLVREYLARRSRDPQPPPTPEEIRRQLGWGIVDAEVCETAHHPAAAAAFG</sequence>
<evidence type="ECO:0000313" key="2">
    <source>
        <dbReference type="EMBL" id="MFC5512709.1"/>
    </source>
</evidence>
<feature type="region of interest" description="Disordered" evidence="1">
    <location>
        <begin position="1"/>
        <end position="34"/>
    </location>
</feature>
<reference evidence="3" key="1">
    <citation type="journal article" date="2019" name="Int. J. Syst. Evol. Microbiol.">
        <title>The Global Catalogue of Microorganisms (GCM) 10K type strain sequencing project: providing services to taxonomists for standard genome sequencing and annotation.</title>
        <authorList>
            <consortium name="The Broad Institute Genomics Platform"/>
            <consortium name="The Broad Institute Genome Sequencing Center for Infectious Disease"/>
            <person name="Wu L."/>
            <person name="Ma J."/>
        </authorList>
    </citation>
    <scope>NUCLEOTIDE SEQUENCE [LARGE SCALE GENOMIC DNA]</scope>
    <source>
        <strain evidence="3">CCUG 38813</strain>
    </source>
</reference>
<keyword evidence="3" id="KW-1185">Reference proteome</keyword>
<organism evidence="2 3">
    <name type="scientific">Massilia jejuensis</name>
    <dbReference type="NCBI Taxonomy" id="648894"/>
    <lineage>
        <taxon>Bacteria</taxon>
        <taxon>Pseudomonadati</taxon>
        <taxon>Pseudomonadota</taxon>
        <taxon>Betaproteobacteria</taxon>
        <taxon>Burkholderiales</taxon>
        <taxon>Oxalobacteraceae</taxon>
        <taxon>Telluria group</taxon>
        <taxon>Massilia</taxon>
    </lineage>
</organism>
<dbReference type="EMBL" id="JBHSMS010000053">
    <property type="protein sequence ID" value="MFC5512709.1"/>
    <property type="molecule type" value="Genomic_DNA"/>
</dbReference>
<dbReference type="RefSeq" id="WP_379723485.1">
    <property type="nucleotide sequence ID" value="NZ_JBHSMS010000053.1"/>
</dbReference>
<feature type="compositionally biased region" description="Basic and acidic residues" evidence="1">
    <location>
        <begin position="12"/>
        <end position="23"/>
    </location>
</feature>
<evidence type="ECO:0000313" key="3">
    <source>
        <dbReference type="Proteomes" id="UP001596031"/>
    </source>
</evidence>
<proteinExistence type="predicted"/>
<gene>
    <name evidence="2" type="ORF">ACFPOU_16475</name>
</gene>
<accession>A0ABW0PQG2</accession>